<comment type="subcellular location">
    <subcellularLocation>
        <location evidence="7">Cell membrane</location>
        <topology evidence="7">Multi-pass membrane protein</topology>
    </subcellularLocation>
</comment>
<keyword evidence="9" id="KW-1185">Reference proteome</keyword>
<keyword evidence="3 7" id="KW-0808">Transferase</keyword>
<comment type="similarity">
    <text evidence="1 7">Belongs to the Lgt family.</text>
</comment>
<dbReference type="HAMAP" id="MF_01147">
    <property type="entry name" value="Lgt"/>
    <property type="match status" value="1"/>
</dbReference>
<comment type="function">
    <text evidence="7">Catalyzes the transfer of the diacylglyceryl group from phosphatidylglycerol to the sulfhydryl group of the N-terminal cysteine of a prolipoprotein, the first step in the formation of mature lipoproteins.</text>
</comment>
<evidence type="ECO:0000256" key="5">
    <source>
        <dbReference type="ARBA" id="ARBA00022989"/>
    </source>
</evidence>
<feature type="transmembrane region" description="Helical" evidence="7">
    <location>
        <begin position="20"/>
        <end position="39"/>
    </location>
</feature>
<dbReference type="EC" id="2.5.1.145" evidence="7"/>
<feature type="transmembrane region" description="Helical" evidence="7">
    <location>
        <begin position="187"/>
        <end position="206"/>
    </location>
</feature>
<dbReference type="PANTHER" id="PTHR30589:SF0">
    <property type="entry name" value="PHOSPHATIDYLGLYCEROL--PROLIPOPROTEIN DIACYLGLYCERYL TRANSFERASE"/>
    <property type="match status" value="1"/>
</dbReference>
<evidence type="ECO:0000256" key="7">
    <source>
        <dbReference type="HAMAP-Rule" id="MF_01147"/>
    </source>
</evidence>
<keyword evidence="4 7" id="KW-0812">Transmembrane</keyword>
<protein>
    <recommendedName>
        <fullName evidence="7">Phosphatidylglycerol--prolipoprotein diacylglyceryl transferase</fullName>
        <ecNumber evidence="7">2.5.1.145</ecNumber>
    </recommendedName>
</protein>
<keyword evidence="5 7" id="KW-1133">Transmembrane helix</keyword>
<feature type="transmembrane region" description="Helical" evidence="7">
    <location>
        <begin position="324"/>
        <end position="345"/>
    </location>
</feature>
<comment type="pathway">
    <text evidence="7">Protein modification; lipoprotein biosynthesis (diacylglyceryl transfer).</text>
</comment>
<accession>A0ABM8BSR6</accession>
<feature type="transmembrane region" description="Helical" evidence="7">
    <location>
        <begin position="365"/>
        <end position="385"/>
    </location>
</feature>
<evidence type="ECO:0000256" key="6">
    <source>
        <dbReference type="ARBA" id="ARBA00023136"/>
    </source>
</evidence>
<organism evidence="8 9">
    <name type="scientific">Spiroplasma ixodetis</name>
    <dbReference type="NCBI Taxonomy" id="2141"/>
    <lineage>
        <taxon>Bacteria</taxon>
        <taxon>Bacillati</taxon>
        <taxon>Mycoplasmatota</taxon>
        <taxon>Mollicutes</taxon>
        <taxon>Entomoplasmatales</taxon>
        <taxon>Spiroplasmataceae</taxon>
        <taxon>Spiroplasma</taxon>
    </lineage>
</organism>
<feature type="transmembrane region" description="Helical" evidence="7">
    <location>
        <begin position="122"/>
        <end position="141"/>
    </location>
</feature>
<evidence type="ECO:0000256" key="3">
    <source>
        <dbReference type="ARBA" id="ARBA00022679"/>
    </source>
</evidence>
<name>A0ABM8BSR6_9MOLU</name>
<proteinExistence type="inferred from homology"/>
<keyword evidence="6 7" id="KW-0472">Membrane</keyword>
<dbReference type="EMBL" id="AP026933">
    <property type="protein sequence ID" value="BDT02895.1"/>
    <property type="molecule type" value="Genomic_DNA"/>
</dbReference>
<sequence>MINDDGYNSLITDIPGTGIHIYSVLMAVGFLTAVIASWIKLYRRNIPTKTLEWGTLVIALAGLIGARAWCVLNNTSTIENALDVVAVWRGGMAIEGGVTVGMIVGFFIFYRTSKQLQISMWVFIDCIVPNILLGQAIGRWGNFFNQELLGTDVGHPFSWLPTWINNHLHYGFNSDKPDPVAVYRQPLFLYESLSSLFGWFFLTFFVPKTGQIFSKKPWKLDSSQFISPLKTNPIVVKDFLKPWTVIKKIHGYRKFKYESWKQAYFHFTPNKNSVKSFEKIPWKDVKKNSKVKSKIKKWYLKIKYNMQPHSKSLNTMYNPNNYRVTYAGVSGSLYFVFYGIIRMILEPLRDNRDIMKIANVSTSMIVSGMWIILGVILVIFAQIIAPSRFRKGEWLYEKSY</sequence>
<keyword evidence="2 7" id="KW-1003">Cell membrane</keyword>
<gene>
    <name evidence="7" type="primary">lgt</name>
    <name evidence="8" type="ORF">SHM_05410</name>
</gene>
<evidence type="ECO:0000256" key="1">
    <source>
        <dbReference type="ARBA" id="ARBA00007150"/>
    </source>
</evidence>
<evidence type="ECO:0000256" key="4">
    <source>
        <dbReference type="ARBA" id="ARBA00022692"/>
    </source>
</evidence>
<dbReference type="InterPro" id="IPR001640">
    <property type="entry name" value="Lgt"/>
</dbReference>
<evidence type="ECO:0000256" key="2">
    <source>
        <dbReference type="ARBA" id="ARBA00022475"/>
    </source>
</evidence>
<dbReference type="Pfam" id="PF01790">
    <property type="entry name" value="LGT"/>
    <property type="match status" value="1"/>
</dbReference>
<comment type="catalytic activity">
    <reaction evidence="7">
        <text>L-cysteinyl-[prolipoprotein] + a 1,2-diacyl-sn-glycero-3-phospho-(1'-sn-glycerol) = an S-1,2-diacyl-sn-glyceryl-L-cysteinyl-[prolipoprotein] + sn-glycerol 1-phosphate + H(+)</text>
        <dbReference type="Rhea" id="RHEA:56712"/>
        <dbReference type="Rhea" id="RHEA-COMP:14679"/>
        <dbReference type="Rhea" id="RHEA-COMP:14680"/>
        <dbReference type="ChEBI" id="CHEBI:15378"/>
        <dbReference type="ChEBI" id="CHEBI:29950"/>
        <dbReference type="ChEBI" id="CHEBI:57685"/>
        <dbReference type="ChEBI" id="CHEBI:64716"/>
        <dbReference type="ChEBI" id="CHEBI:140658"/>
        <dbReference type="EC" id="2.5.1.145"/>
    </reaction>
</comment>
<reference evidence="8 9" key="1">
    <citation type="journal article" date="2022" name="Front. Microbiol.">
        <title>Male-killing mechanisms vary between Spiroplasma species.</title>
        <authorList>
            <person name="Arai H."/>
            <person name="Inoue M."/>
            <person name="Kageyama D."/>
        </authorList>
    </citation>
    <scope>NUCLEOTIDE SEQUENCE [LARGE SCALE GENOMIC DNA]</scope>
    <source>
        <strain evidence="9">sHm</strain>
    </source>
</reference>
<feature type="binding site" evidence="7">
    <location>
        <position position="139"/>
    </location>
    <ligand>
        <name>a 1,2-diacyl-sn-glycero-3-phospho-(1'-sn-glycerol)</name>
        <dbReference type="ChEBI" id="CHEBI:64716"/>
    </ligand>
</feature>
<dbReference type="Proteomes" id="UP001163387">
    <property type="component" value="Chromosome"/>
</dbReference>
<evidence type="ECO:0000313" key="8">
    <source>
        <dbReference type="EMBL" id="BDT02895.1"/>
    </source>
</evidence>
<dbReference type="GO" id="GO:0016740">
    <property type="term" value="F:transferase activity"/>
    <property type="evidence" value="ECO:0007669"/>
    <property type="project" value="UniProtKB-KW"/>
</dbReference>
<dbReference type="RefSeq" id="WP_281749090.1">
    <property type="nucleotide sequence ID" value="NZ_AP026933.1"/>
</dbReference>
<feature type="transmembrane region" description="Helical" evidence="7">
    <location>
        <begin position="51"/>
        <end position="72"/>
    </location>
</feature>
<feature type="transmembrane region" description="Helical" evidence="7">
    <location>
        <begin position="92"/>
        <end position="110"/>
    </location>
</feature>
<dbReference type="PROSITE" id="PS01311">
    <property type="entry name" value="LGT"/>
    <property type="match status" value="1"/>
</dbReference>
<dbReference type="PANTHER" id="PTHR30589">
    <property type="entry name" value="PROLIPOPROTEIN DIACYLGLYCERYL TRANSFERASE"/>
    <property type="match status" value="1"/>
</dbReference>
<evidence type="ECO:0000313" key="9">
    <source>
        <dbReference type="Proteomes" id="UP001163387"/>
    </source>
</evidence>